<dbReference type="EMBL" id="FTNV01000001">
    <property type="protein sequence ID" value="SIS05804.1"/>
    <property type="molecule type" value="Genomic_DNA"/>
</dbReference>
<evidence type="ECO:0000313" key="7">
    <source>
        <dbReference type="EMBL" id="SIS05804.1"/>
    </source>
</evidence>
<evidence type="ECO:0000256" key="1">
    <source>
        <dbReference type="ARBA" id="ARBA00004141"/>
    </source>
</evidence>
<evidence type="ECO:0000256" key="4">
    <source>
        <dbReference type="ARBA" id="ARBA00023136"/>
    </source>
</evidence>
<dbReference type="InterPro" id="IPR004254">
    <property type="entry name" value="AdipoR/HlyIII-related"/>
</dbReference>
<dbReference type="PANTHER" id="PTHR20855">
    <property type="entry name" value="ADIPOR/PROGESTIN RECEPTOR-RELATED"/>
    <property type="match status" value="1"/>
</dbReference>
<keyword evidence="8" id="KW-1185">Reference proteome</keyword>
<evidence type="ECO:0000256" key="2">
    <source>
        <dbReference type="ARBA" id="ARBA00022692"/>
    </source>
</evidence>
<feature type="transmembrane region" description="Helical" evidence="6">
    <location>
        <begin position="136"/>
        <end position="155"/>
    </location>
</feature>
<evidence type="ECO:0000256" key="3">
    <source>
        <dbReference type="ARBA" id="ARBA00022989"/>
    </source>
</evidence>
<feature type="transmembrane region" description="Helical" evidence="6">
    <location>
        <begin position="192"/>
        <end position="212"/>
    </location>
</feature>
<keyword evidence="2 6" id="KW-0812">Transmembrane</keyword>
<comment type="subcellular location">
    <subcellularLocation>
        <location evidence="1">Membrane</location>
        <topology evidence="1">Multi-pass membrane protein</topology>
    </subcellularLocation>
</comment>
<feature type="transmembrane region" description="Helical" evidence="6">
    <location>
        <begin position="45"/>
        <end position="68"/>
    </location>
</feature>
<feature type="transmembrane region" description="Helical" evidence="6">
    <location>
        <begin position="104"/>
        <end position="124"/>
    </location>
</feature>
<accession>A0A1N7FZX9</accession>
<gene>
    <name evidence="7" type="ORF">SAMN05421666_1530</name>
</gene>
<keyword evidence="4 6" id="KW-0472">Membrane</keyword>
<protein>
    <submittedName>
        <fullName evidence="7">Hemolysin III</fullName>
    </submittedName>
</protein>
<dbReference type="STRING" id="573024.SAMN05216208_0606"/>
<keyword evidence="5" id="KW-0479">Metal-binding</keyword>
<evidence type="ECO:0000256" key="5">
    <source>
        <dbReference type="PIRSR" id="PIRSR604254-1"/>
    </source>
</evidence>
<dbReference type="AlphaFoldDB" id="A0A1N7FZX9"/>
<proteinExistence type="predicted"/>
<name>A0A1N7FZX9_9RHOB</name>
<sequence length="216" mass="22825">MSYPAYSRGERLADAIVHCIGIALGIAAVARLFLQMPGTADAGIWAALAVYSAALMIMLSASGAYHMLAHTVLRPALRRLDHAAIYVKIAGTFTPLAALLGTAFGYVTLSVVWALALAGAAAKLATGPGRMHTGFLPYLVLGWLGLTLFVPLIWILPWLSLGFLLAGGLLYTAGLAFYTWEKLRYSNAIWHVFVLMASACFFGGIVSAAGLLPAPS</sequence>
<dbReference type="RefSeq" id="WP_076532369.1">
    <property type="nucleotide sequence ID" value="NZ_FOAC01000001.1"/>
</dbReference>
<feature type="binding site" evidence="5">
    <location>
        <position position="66"/>
    </location>
    <ligand>
        <name>Zn(2+)</name>
        <dbReference type="ChEBI" id="CHEBI:29105"/>
    </ligand>
</feature>
<organism evidence="7 8">
    <name type="scientific">Roseovarius nanhaiticus</name>
    <dbReference type="NCBI Taxonomy" id="573024"/>
    <lineage>
        <taxon>Bacteria</taxon>
        <taxon>Pseudomonadati</taxon>
        <taxon>Pseudomonadota</taxon>
        <taxon>Alphaproteobacteria</taxon>
        <taxon>Rhodobacterales</taxon>
        <taxon>Roseobacteraceae</taxon>
        <taxon>Roseovarius</taxon>
    </lineage>
</organism>
<dbReference type="GO" id="GO:0016020">
    <property type="term" value="C:membrane"/>
    <property type="evidence" value="ECO:0007669"/>
    <property type="project" value="UniProtKB-SubCell"/>
</dbReference>
<feature type="transmembrane region" description="Helical" evidence="6">
    <location>
        <begin position="12"/>
        <end position="33"/>
    </location>
</feature>
<dbReference type="PANTHER" id="PTHR20855:SF3">
    <property type="entry name" value="LD03007P"/>
    <property type="match status" value="1"/>
</dbReference>
<keyword evidence="5" id="KW-0862">Zinc</keyword>
<feature type="binding site" evidence="5">
    <location>
        <position position="191"/>
    </location>
    <ligand>
        <name>Zn(2+)</name>
        <dbReference type="ChEBI" id="CHEBI:29105"/>
    </ligand>
</feature>
<evidence type="ECO:0000256" key="6">
    <source>
        <dbReference type="SAM" id="Phobius"/>
    </source>
</evidence>
<evidence type="ECO:0000313" key="8">
    <source>
        <dbReference type="Proteomes" id="UP000186019"/>
    </source>
</evidence>
<reference evidence="7 8" key="1">
    <citation type="submission" date="2017-01" db="EMBL/GenBank/DDBJ databases">
        <authorList>
            <person name="Mah S.A."/>
            <person name="Swanson W.J."/>
            <person name="Moy G.W."/>
            <person name="Vacquier V.D."/>
        </authorList>
    </citation>
    <scope>NUCLEOTIDE SEQUENCE [LARGE SCALE GENOMIC DNA]</scope>
    <source>
        <strain evidence="7 8">DSM 29590</strain>
    </source>
</reference>
<dbReference type="GO" id="GO:0046872">
    <property type="term" value="F:metal ion binding"/>
    <property type="evidence" value="ECO:0007669"/>
    <property type="project" value="UniProtKB-KW"/>
</dbReference>
<keyword evidence="3 6" id="KW-1133">Transmembrane helix</keyword>
<dbReference type="OrthoDB" id="9813689at2"/>
<dbReference type="Proteomes" id="UP000186019">
    <property type="component" value="Unassembled WGS sequence"/>
</dbReference>
<feature type="transmembrane region" description="Helical" evidence="6">
    <location>
        <begin position="161"/>
        <end position="180"/>
    </location>
</feature>
<dbReference type="Pfam" id="PF03006">
    <property type="entry name" value="HlyIII"/>
    <property type="match status" value="1"/>
</dbReference>